<dbReference type="KEGG" id="tad:TRIADDRAFT_28106"/>
<dbReference type="STRING" id="10228.B3S2E6"/>
<dbReference type="PROSITE" id="PS00107">
    <property type="entry name" value="PROTEIN_KINASE_ATP"/>
    <property type="match status" value="1"/>
</dbReference>
<dbReference type="PROSITE" id="PS50011">
    <property type="entry name" value="PROTEIN_KINASE_DOM"/>
    <property type="match status" value="1"/>
</dbReference>
<sequence length="271" mass="31145">WEISRTSIKLIEKLGQGAFGEVYRGLWNNTTPVAVKTMKQGTMSGIEFLKEAAIMKKLRHPKLIQLYAICKSEPIYIITELMENGSLLDYLRDKDRGHKLQLPQLINITAQVAYGMAYLETQKYIHRDLAARNVLVGENLECKVADFGLARDDLYASKPEASTKLPIKWTAPEALIYSKFSIKSDVWSFGILMYEVITYGGQPYIGMKGQEVISKIQCGYRLECPSNCPEHYYNLMLECWQKDPEQRLTFQALQSSLEHFFEDKDSYLEDQ</sequence>
<dbReference type="PRINTS" id="PR00109">
    <property type="entry name" value="TYRKINASE"/>
</dbReference>
<dbReference type="FunFam" id="1.10.510.10:FF:000554">
    <property type="entry name" value="Predicted protein"/>
    <property type="match status" value="1"/>
</dbReference>
<protein>
    <recommendedName>
        <fullName evidence="1">non-specific protein-tyrosine kinase</fullName>
        <ecNumber evidence="1">2.7.10.2</ecNumber>
    </recommendedName>
</protein>
<dbReference type="GO" id="GO:0007169">
    <property type="term" value="P:cell surface receptor protein tyrosine kinase signaling pathway"/>
    <property type="evidence" value="ECO:0000318"/>
    <property type="project" value="GO_Central"/>
</dbReference>
<evidence type="ECO:0000313" key="15">
    <source>
        <dbReference type="Proteomes" id="UP000009022"/>
    </source>
</evidence>
<dbReference type="eggNOG" id="KOG0197">
    <property type="taxonomic scope" value="Eukaryota"/>
</dbReference>
<dbReference type="GO" id="GO:0005524">
    <property type="term" value="F:ATP binding"/>
    <property type="evidence" value="ECO:0007669"/>
    <property type="project" value="UniProtKB-UniRule"/>
</dbReference>
<evidence type="ECO:0000256" key="8">
    <source>
        <dbReference type="ARBA" id="ARBA00051245"/>
    </source>
</evidence>
<feature type="domain" description="Protein kinase" evidence="13">
    <location>
        <begin position="8"/>
        <end position="261"/>
    </location>
</feature>
<comment type="catalytic activity">
    <reaction evidence="8">
        <text>L-tyrosyl-[protein] + ATP = O-phospho-L-tyrosyl-[protein] + ADP + H(+)</text>
        <dbReference type="Rhea" id="RHEA:10596"/>
        <dbReference type="Rhea" id="RHEA-COMP:10136"/>
        <dbReference type="Rhea" id="RHEA-COMP:20101"/>
        <dbReference type="ChEBI" id="CHEBI:15378"/>
        <dbReference type="ChEBI" id="CHEBI:30616"/>
        <dbReference type="ChEBI" id="CHEBI:46858"/>
        <dbReference type="ChEBI" id="CHEBI:61978"/>
        <dbReference type="ChEBI" id="CHEBI:456216"/>
        <dbReference type="EC" id="2.7.10.2"/>
    </reaction>
</comment>
<evidence type="ECO:0000259" key="13">
    <source>
        <dbReference type="PROSITE" id="PS50011"/>
    </source>
</evidence>
<dbReference type="FunFam" id="3.30.200.20:FF:000053">
    <property type="entry name" value="Tyrosine-protein kinase"/>
    <property type="match status" value="1"/>
</dbReference>
<dbReference type="InParanoid" id="B3S2E6"/>
<evidence type="ECO:0000256" key="2">
    <source>
        <dbReference type="ARBA" id="ARBA00022679"/>
    </source>
</evidence>
<keyword evidence="7" id="KW-0829">Tyrosine-protein kinase</keyword>
<dbReference type="GO" id="GO:0046872">
    <property type="term" value="F:metal ion binding"/>
    <property type="evidence" value="ECO:0007669"/>
    <property type="project" value="UniProtKB-KW"/>
</dbReference>
<dbReference type="GO" id="GO:0005102">
    <property type="term" value="F:signaling receptor binding"/>
    <property type="evidence" value="ECO:0000318"/>
    <property type="project" value="GO_Central"/>
</dbReference>
<dbReference type="InterPro" id="IPR020635">
    <property type="entry name" value="Tyr_kinase_cat_dom"/>
</dbReference>
<evidence type="ECO:0000256" key="9">
    <source>
        <dbReference type="PIRSR" id="PIRSR000615-1"/>
    </source>
</evidence>
<evidence type="ECO:0000256" key="3">
    <source>
        <dbReference type="ARBA" id="ARBA00022741"/>
    </source>
</evidence>
<dbReference type="InterPro" id="IPR011009">
    <property type="entry name" value="Kinase-like_dom_sf"/>
</dbReference>
<evidence type="ECO:0000256" key="12">
    <source>
        <dbReference type="PROSITE-ProRule" id="PRU10141"/>
    </source>
</evidence>
<dbReference type="InterPro" id="IPR050198">
    <property type="entry name" value="Non-receptor_tyrosine_kinases"/>
</dbReference>
<evidence type="ECO:0000256" key="7">
    <source>
        <dbReference type="ARBA" id="ARBA00023137"/>
    </source>
</evidence>
<dbReference type="PIRSF" id="PIRSF000615">
    <property type="entry name" value="TyrPK_CSF1-R"/>
    <property type="match status" value="1"/>
</dbReference>
<dbReference type="Pfam" id="PF07714">
    <property type="entry name" value="PK_Tyr_Ser-Thr"/>
    <property type="match status" value="1"/>
</dbReference>
<dbReference type="EC" id="2.7.10.2" evidence="1"/>
<feature type="non-terminal residue" evidence="14">
    <location>
        <position position="1"/>
    </location>
</feature>
<gene>
    <name evidence="14" type="ORF">TRIADDRAFT_28106</name>
</gene>
<dbReference type="PANTHER" id="PTHR24418">
    <property type="entry name" value="TYROSINE-PROTEIN KINASE"/>
    <property type="match status" value="1"/>
</dbReference>
<keyword evidence="3 10" id="KW-0547">Nucleotide-binding</keyword>
<dbReference type="GO" id="GO:0004715">
    <property type="term" value="F:non-membrane spanning protein tyrosine kinase activity"/>
    <property type="evidence" value="ECO:0000318"/>
    <property type="project" value="GO_Central"/>
</dbReference>
<dbReference type="GeneID" id="6755526"/>
<reference evidence="14 15" key="1">
    <citation type="journal article" date="2008" name="Nature">
        <title>The Trichoplax genome and the nature of placozoans.</title>
        <authorList>
            <person name="Srivastava M."/>
            <person name="Begovic E."/>
            <person name="Chapman J."/>
            <person name="Putnam N.H."/>
            <person name="Hellsten U."/>
            <person name="Kawashima T."/>
            <person name="Kuo A."/>
            <person name="Mitros T."/>
            <person name="Salamov A."/>
            <person name="Carpenter M.L."/>
            <person name="Signorovitch A.Y."/>
            <person name="Moreno M.A."/>
            <person name="Kamm K."/>
            <person name="Grimwood J."/>
            <person name="Schmutz J."/>
            <person name="Shapiro H."/>
            <person name="Grigoriev I.V."/>
            <person name="Buss L.W."/>
            <person name="Schierwater B."/>
            <person name="Dellaporta S.L."/>
            <person name="Rokhsar D.S."/>
        </authorList>
    </citation>
    <scope>NUCLEOTIDE SEQUENCE [LARGE SCALE GENOMIC DNA]</scope>
    <source>
        <strain evidence="14 15">Grell-BS-1999</strain>
    </source>
</reference>
<organism evidence="14 15">
    <name type="scientific">Trichoplax adhaerens</name>
    <name type="common">Trichoplax reptans</name>
    <dbReference type="NCBI Taxonomy" id="10228"/>
    <lineage>
        <taxon>Eukaryota</taxon>
        <taxon>Metazoa</taxon>
        <taxon>Placozoa</taxon>
        <taxon>Uniplacotomia</taxon>
        <taxon>Trichoplacea</taxon>
        <taxon>Trichoplacidae</taxon>
        <taxon>Trichoplax</taxon>
    </lineage>
</organism>
<dbReference type="Gene3D" id="1.10.510.10">
    <property type="entry name" value="Transferase(Phosphotransferase) domain 1"/>
    <property type="match status" value="1"/>
</dbReference>
<dbReference type="GO" id="GO:0005886">
    <property type="term" value="C:plasma membrane"/>
    <property type="evidence" value="ECO:0000318"/>
    <property type="project" value="GO_Central"/>
</dbReference>
<dbReference type="SMART" id="SM00219">
    <property type="entry name" value="TyrKc"/>
    <property type="match status" value="1"/>
</dbReference>
<evidence type="ECO:0000313" key="14">
    <source>
        <dbReference type="EMBL" id="EDV23403.1"/>
    </source>
</evidence>
<keyword evidence="6" id="KW-0727">SH2 domain</keyword>
<evidence type="ECO:0000256" key="6">
    <source>
        <dbReference type="ARBA" id="ARBA00022999"/>
    </source>
</evidence>
<keyword evidence="11" id="KW-0460">Magnesium</keyword>
<accession>B3S2E6</accession>
<dbReference type="HOGENOM" id="CLU_000288_7_2_1"/>
<evidence type="ECO:0000256" key="4">
    <source>
        <dbReference type="ARBA" id="ARBA00022777"/>
    </source>
</evidence>
<dbReference type="InterPro" id="IPR000719">
    <property type="entry name" value="Prot_kinase_dom"/>
</dbReference>
<keyword evidence="2" id="KW-0808">Transferase</keyword>
<dbReference type="GO" id="GO:0030154">
    <property type="term" value="P:cell differentiation"/>
    <property type="evidence" value="ECO:0000318"/>
    <property type="project" value="GO_Central"/>
</dbReference>
<dbReference type="Proteomes" id="UP000009022">
    <property type="component" value="Unassembled WGS sequence"/>
</dbReference>
<feature type="active site" description="Proton acceptor" evidence="9">
    <location>
        <position position="128"/>
    </location>
</feature>
<evidence type="ECO:0000256" key="10">
    <source>
        <dbReference type="PIRSR" id="PIRSR000615-2"/>
    </source>
</evidence>
<keyword evidence="11" id="KW-0479">Metal-binding</keyword>
<keyword evidence="5 10" id="KW-0067">ATP-binding</keyword>
<name>B3S2E6_TRIAD</name>
<evidence type="ECO:0000256" key="5">
    <source>
        <dbReference type="ARBA" id="ARBA00022840"/>
    </source>
</evidence>
<dbReference type="RefSeq" id="XP_002114313.1">
    <property type="nucleotide sequence ID" value="XM_002114277.1"/>
</dbReference>
<dbReference type="EMBL" id="DS985247">
    <property type="protein sequence ID" value="EDV23403.1"/>
    <property type="molecule type" value="Genomic_DNA"/>
</dbReference>
<dbReference type="PROSITE" id="PS00109">
    <property type="entry name" value="PROTEIN_KINASE_TYR"/>
    <property type="match status" value="1"/>
</dbReference>
<dbReference type="OMA" id="CIITESA"/>
<dbReference type="SUPFAM" id="SSF56112">
    <property type="entry name" value="Protein kinase-like (PK-like)"/>
    <property type="match status" value="1"/>
</dbReference>
<keyword evidence="15" id="KW-1185">Reference proteome</keyword>
<dbReference type="InterPro" id="IPR017441">
    <property type="entry name" value="Protein_kinase_ATP_BS"/>
</dbReference>
<feature type="binding site" evidence="11">
    <location>
        <position position="146"/>
    </location>
    <ligand>
        <name>Mg(2+)</name>
        <dbReference type="ChEBI" id="CHEBI:18420"/>
    </ligand>
</feature>
<proteinExistence type="predicted"/>
<evidence type="ECO:0000256" key="11">
    <source>
        <dbReference type="PIRSR" id="PIRSR000615-3"/>
    </source>
</evidence>
<dbReference type="OrthoDB" id="4062651at2759"/>
<feature type="binding site" evidence="10">
    <location>
        <position position="132"/>
    </location>
    <ligand>
        <name>ATP</name>
        <dbReference type="ChEBI" id="CHEBI:30616"/>
    </ligand>
</feature>
<feature type="binding site" evidence="12">
    <location>
        <position position="36"/>
    </location>
    <ligand>
        <name>ATP</name>
        <dbReference type="ChEBI" id="CHEBI:30616"/>
    </ligand>
</feature>
<keyword evidence="4" id="KW-0418">Kinase</keyword>
<dbReference type="InterPro" id="IPR008266">
    <property type="entry name" value="Tyr_kinase_AS"/>
</dbReference>
<dbReference type="InterPro" id="IPR001245">
    <property type="entry name" value="Ser-Thr/Tyr_kinase_cat_dom"/>
</dbReference>
<evidence type="ECO:0000256" key="1">
    <source>
        <dbReference type="ARBA" id="ARBA00011903"/>
    </source>
</evidence>
<dbReference type="CTD" id="6755526"/>
<feature type="binding site" evidence="11">
    <location>
        <position position="133"/>
    </location>
    <ligand>
        <name>Mg(2+)</name>
        <dbReference type="ChEBI" id="CHEBI:18420"/>
    </ligand>
</feature>
<dbReference type="PhylomeDB" id="B3S2E6"/>
<dbReference type="AlphaFoldDB" id="B3S2E6"/>
<dbReference type="Gene3D" id="3.30.200.20">
    <property type="entry name" value="Phosphorylase Kinase, domain 1"/>
    <property type="match status" value="1"/>
</dbReference>